<feature type="domain" description="EamA" evidence="3">
    <location>
        <begin position="43"/>
        <end position="171"/>
    </location>
</feature>
<name>A0ABS1LBG0_9ACTN</name>
<evidence type="ECO:0000313" key="4">
    <source>
        <dbReference type="EMBL" id="MBL0749019.1"/>
    </source>
</evidence>
<accession>A0ABS1LBG0</accession>
<dbReference type="EMBL" id="JAERSG010000004">
    <property type="protein sequence ID" value="MBL0749019.1"/>
    <property type="molecule type" value="Genomic_DNA"/>
</dbReference>
<dbReference type="InterPro" id="IPR037185">
    <property type="entry name" value="EmrE-like"/>
</dbReference>
<sequence length="326" mass="34295">MSAYDVRNPLAVRHDRTYASLVTTTDTTPTTTTAPPTWLPVAAGAVTLVMWASAFVVIRHVAEDVSPGALGSGRLLVAALVVLPLVLRRGWVSPTRREWTLLALGGIGWFGIYNLALNAGERHVDAGTAAMIIQIGPVIVALLAVPLFGERMHRWLLGGMVVGFAGVAVIARGSSTDADASLVGVLLVLVAAAMYAVGVLTQKVLLRRLPSVQVVFVSFVMGAVICLPFSRDLPGIVADGGAELWWIVYLGVLPTAVAFTTWAYALTHTDAGALSLTTFLVPGIATLIAWLTIDEVPPSLTFVGGALAIVGVLMTRRKPKAADRAS</sequence>
<dbReference type="Pfam" id="PF00892">
    <property type="entry name" value="EamA"/>
    <property type="match status" value="2"/>
</dbReference>
<dbReference type="PANTHER" id="PTHR12715">
    <property type="entry name" value="TRANSPORTER, DRUG/METABOLITE EXPORTER FAMILY"/>
    <property type="match status" value="1"/>
</dbReference>
<gene>
    <name evidence="4" type="ORF">JI751_15470</name>
</gene>
<comment type="caution">
    <text evidence="4">The sequence shown here is derived from an EMBL/GenBank/DDBJ whole genome shotgun (WGS) entry which is preliminary data.</text>
</comment>
<feature type="transmembrane region" description="Helical" evidence="2">
    <location>
        <begin position="180"/>
        <end position="200"/>
    </location>
</feature>
<feature type="transmembrane region" description="Helical" evidence="2">
    <location>
        <begin position="299"/>
        <end position="315"/>
    </location>
</feature>
<protein>
    <submittedName>
        <fullName evidence="4">DMT family transporter</fullName>
    </submittedName>
</protein>
<feature type="transmembrane region" description="Helical" evidence="2">
    <location>
        <begin position="212"/>
        <end position="230"/>
    </location>
</feature>
<feature type="transmembrane region" description="Helical" evidence="2">
    <location>
        <begin position="99"/>
        <end position="117"/>
    </location>
</feature>
<dbReference type="SUPFAM" id="SSF103481">
    <property type="entry name" value="Multidrug resistance efflux transporter EmrE"/>
    <property type="match status" value="2"/>
</dbReference>
<dbReference type="Proteomes" id="UP000636918">
    <property type="component" value="Unassembled WGS sequence"/>
</dbReference>
<reference evidence="4 5" key="1">
    <citation type="submission" date="2021-01" db="EMBL/GenBank/DDBJ databases">
        <title>Genome seq and assembly of Nocardiodes sp. G10.</title>
        <authorList>
            <person name="Chhetri G."/>
        </authorList>
    </citation>
    <scope>NUCLEOTIDE SEQUENCE [LARGE SCALE GENOMIC DNA]</scope>
    <source>
        <strain evidence="4 5">G10</strain>
    </source>
</reference>
<dbReference type="Gene3D" id="1.10.3730.20">
    <property type="match status" value="1"/>
</dbReference>
<feature type="transmembrane region" description="Helical" evidence="2">
    <location>
        <begin position="38"/>
        <end position="62"/>
    </location>
</feature>
<dbReference type="InterPro" id="IPR052756">
    <property type="entry name" value="Alkyne_AA_exporter"/>
</dbReference>
<evidence type="ECO:0000256" key="2">
    <source>
        <dbReference type="SAM" id="Phobius"/>
    </source>
</evidence>
<evidence type="ECO:0000259" key="3">
    <source>
        <dbReference type="Pfam" id="PF00892"/>
    </source>
</evidence>
<keyword evidence="5" id="KW-1185">Reference proteome</keyword>
<evidence type="ECO:0000313" key="5">
    <source>
        <dbReference type="Proteomes" id="UP000636918"/>
    </source>
</evidence>
<dbReference type="PANTHER" id="PTHR12715:SF4">
    <property type="entry name" value="EAMA DOMAIN-CONTAINING PROTEIN"/>
    <property type="match status" value="1"/>
</dbReference>
<comment type="similarity">
    <text evidence="1">Belongs to the EamA transporter family.</text>
</comment>
<feature type="transmembrane region" description="Helical" evidence="2">
    <location>
        <begin position="155"/>
        <end position="174"/>
    </location>
</feature>
<keyword evidence="2" id="KW-0472">Membrane</keyword>
<evidence type="ECO:0000256" key="1">
    <source>
        <dbReference type="ARBA" id="ARBA00007362"/>
    </source>
</evidence>
<feature type="transmembrane region" description="Helical" evidence="2">
    <location>
        <begin position="68"/>
        <end position="87"/>
    </location>
</feature>
<keyword evidence="2" id="KW-0812">Transmembrane</keyword>
<organism evidence="4 5">
    <name type="scientific">Nocardioides baculatus</name>
    <dbReference type="NCBI Taxonomy" id="2801337"/>
    <lineage>
        <taxon>Bacteria</taxon>
        <taxon>Bacillati</taxon>
        <taxon>Actinomycetota</taxon>
        <taxon>Actinomycetes</taxon>
        <taxon>Propionibacteriales</taxon>
        <taxon>Nocardioidaceae</taxon>
        <taxon>Nocardioides</taxon>
    </lineage>
</organism>
<feature type="transmembrane region" description="Helical" evidence="2">
    <location>
        <begin position="245"/>
        <end position="266"/>
    </location>
</feature>
<proteinExistence type="inferred from homology"/>
<keyword evidence="2" id="KW-1133">Transmembrane helix</keyword>
<feature type="domain" description="EamA" evidence="3">
    <location>
        <begin position="183"/>
        <end position="315"/>
    </location>
</feature>
<feature type="transmembrane region" description="Helical" evidence="2">
    <location>
        <begin position="129"/>
        <end position="148"/>
    </location>
</feature>
<feature type="transmembrane region" description="Helical" evidence="2">
    <location>
        <begin position="273"/>
        <end position="293"/>
    </location>
</feature>
<dbReference type="InterPro" id="IPR000620">
    <property type="entry name" value="EamA_dom"/>
</dbReference>